<dbReference type="EMBL" id="JAGMUV010000030">
    <property type="protein sequence ID" value="KAH7115586.1"/>
    <property type="molecule type" value="Genomic_DNA"/>
</dbReference>
<organism evidence="1 2">
    <name type="scientific">Dactylonectria macrodidyma</name>
    <dbReference type="NCBI Taxonomy" id="307937"/>
    <lineage>
        <taxon>Eukaryota</taxon>
        <taxon>Fungi</taxon>
        <taxon>Dikarya</taxon>
        <taxon>Ascomycota</taxon>
        <taxon>Pezizomycotina</taxon>
        <taxon>Sordariomycetes</taxon>
        <taxon>Hypocreomycetidae</taxon>
        <taxon>Hypocreales</taxon>
        <taxon>Nectriaceae</taxon>
        <taxon>Dactylonectria</taxon>
    </lineage>
</organism>
<dbReference type="Proteomes" id="UP000738349">
    <property type="component" value="Unassembled WGS sequence"/>
</dbReference>
<sequence>MIASATATAMPAIPGLQSPLTVDDMDISNITYNELPRIHSDMGVSQEHVKMLETIIAQYNLREKLGIRLLHKHEDIPNGQINLETKLKTVAGKWIRPVSIDSLDLSEIHGVVFKFVLGENILVPYEFARGPSPVSMSDVVNNNCVKDILGYITTYGLVNVIALEFLEPVKDGQPVESAAKVEVGKYGAIVLPKSMVNATELIATSWPDISQPYNHDAEPDPGAHWAPVVVTKETHRLFVDQVEDENELLVNLALQGVFI</sequence>
<proteinExistence type="predicted"/>
<protein>
    <submittedName>
        <fullName evidence="1">Uncharacterized protein</fullName>
    </submittedName>
</protein>
<dbReference type="OrthoDB" id="2322999at2759"/>
<evidence type="ECO:0000313" key="1">
    <source>
        <dbReference type="EMBL" id="KAH7115586.1"/>
    </source>
</evidence>
<reference evidence="1" key="1">
    <citation type="journal article" date="2021" name="Nat. Commun.">
        <title>Genetic determinants of endophytism in the Arabidopsis root mycobiome.</title>
        <authorList>
            <person name="Mesny F."/>
            <person name="Miyauchi S."/>
            <person name="Thiergart T."/>
            <person name="Pickel B."/>
            <person name="Atanasova L."/>
            <person name="Karlsson M."/>
            <person name="Huettel B."/>
            <person name="Barry K.W."/>
            <person name="Haridas S."/>
            <person name="Chen C."/>
            <person name="Bauer D."/>
            <person name="Andreopoulos W."/>
            <person name="Pangilinan J."/>
            <person name="LaButti K."/>
            <person name="Riley R."/>
            <person name="Lipzen A."/>
            <person name="Clum A."/>
            <person name="Drula E."/>
            <person name="Henrissat B."/>
            <person name="Kohler A."/>
            <person name="Grigoriev I.V."/>
            <person name="Martin F.M."/>
            <person name="Hacquard S."/>
        </authorList>
    </citation>
    <scope>NUCLEOTIDE SEQUENCE</scope>
    <source>
        <strain evidence="1">MPI-CAGE-AT-0147</strain>
    </source>
</reference>
<dbReference type="AlphaFoldDB" id="A0A9P9DB42"/>
<name>A0A9P9DB42_9HYPO</name>
<keyword evidence="2" id="KW-1185">Reference proteome</keyword>
<gene>
    <name evidence="1" type="ORF">EDB81DRAFT_919356</name>
</gene>
<comment type="caution">
    <text evidence="1">The sequence shown here is derived from an EMBL/GenBank/DDBJ whole genome shotgun (WGS) entry which is preliminary data.</text>
</comment>
<evidence type="ECO:0000313" key="2">
    <source>
        <dbReference type="Proteomes" id="UP000738349"/>
    </source>
</evidence>
<accession>A0A9P9DB42</accession>